<evidence type="ECO:0000313" key="2">
    <source>
        <dbReference type="EMBL" id="GAA4822847.1"/>
    </source>
</evidence>
<gene>
    <name evidence="2" type="ORF">GCM10023331_04060</name>
</gene>
<reference evidence="3" key="1">
    <citation type="journal article" date="2019" name="Int. J. Syst. Evol. Microbiol.">
        <title>The Global Catalogue of Microorganisms (GCM) 10K type strain sequencing project: providing services to taxonomists for standard genome sequencing and annotation.</title>
        <authorList>
            <consortium name="The Broad Institute Genomics Platform"/>
            <consortium name="The Broad Institute Genome Sequencing Center for Infectious Disease"/>
            <person name="Wu L."/>
            <person name="Ma J."/>
        </authorList>
    </citation>
    <scope>NUCLEOTIDE SEQUENCE [LARGE SCALE GENOMIC DNA]</scope>
    <source>
        <strain evidence="3">JCM 18326</strain>
    </source>
</reference>
<dbReference type="InterPro" id="IPR011138">
    <property type="entry name" value="Cytochrome_b-558"/>
</dbReference>
<feature type="transmembrane region" description="Helical" evidence="1">
    <location>
        <begin position="172"/>
        <end position="197"/>
    </location>
</feature>
<keyword evidence="1" id="KW-0812">Transmembrane</keyword>
<keyword evidence="1" id="KW-1133">Transmembrane helix</keyword>
<protein>
    <submittedName>
        <fullName evidence="2">Succinate dehydrogenase cytochrome b subunit</fullName>
    </submittedName>
</protein>
<evidence type="ECO:0000313" key="3">
    <source>
        <dbReference type="Proteomes" id="UP001500298"/>
    </source>
</evidence>
<dbReference type="Proteomes" id="UP001500298">
    <property type="component" value="Unassembled WGS sequence"/>
</dbReference>
<dbReference type="CDD" id="cd03498">
    <property type="entry name" value="SQR_TypeB_2_TM"/>
    <property type="match status" value="1"/>
</dbReference>
<dbReference type="SUPFAM" id="SSF81343">
    <property type="entry name" value="Fumarate reductase respiratory complex transmembrane subunits"/>
    <property type="match status" value="1"/>
</dbReference>
<feature type="transmembrane region" description="Helical" evidence="1">
    <location>
        <begin position="133"/>
        <end position="152"/>
    </location>
</feature>
<evidence type="ECO:0000256" key="1">
    <source>
        <dbReference type="SAM" id="Phobius"/>
    </source>
</evidence>
<keyword evidence="3" id="KW-1185">Reference proteome</keyword>
<keyword evidence="1" id="KW-0472">Membrane</keyword>
<dbReference type="EMBL" id="BAABJX010000007">
    <property type="protein sequence ID" value="GAA4822847.1"/>
    <property type="molecule type" value="Genomic_DNA"/>
</dbReference>
<name>A0ABP9CYL5_9BACT</name>
<dbReference type="Gene3D" id="1.20.1300.10">
    <property type="entry name" value="Fumarate reductase/succinate dehydrogenase, transmembrane subunit"/>
    <property type="match status" value="1"/>
</dbReference>
<organism evidence="2 3">
    <name type="scientific">Algivirga pacifica</name>
    <dbReference type="NCBI Taxonomy" id="1162670"/>
    <lineage>
        <taxon>Bacteria</taxon>
        <taxon>Pseudomonadati</taxon>
        <taxon>Bacteroidota</taxon>
        <taxon>Cytophagia</taxon>
        <taxon>Cytophagales</taxon>
        <taxon>Flammeovirgaceae</taxon>
        <taxon>Algivirga</taxon>
    </lineage>
</organism>
<dbReference type="InterPro" id="IPR034804">
    <property type="entry name" value="SQR/QFR_C/D"/>
</dbReference>
<comment type="caution">
    <text evidence="2">The sequence shown here is derived from an EMBL/GenBank/DDBJ whole genome shotgun (WGS) entry which is preliminary data.</text>
</comment>
<accession>A0ABP9CYL5</accession>
<dbReference type="NCBIfam" id="TIGR02046">
    <property type="entry name" value="sdhC_b558_fam"/>
    <property type="match status" value="1"/>
</dbReference>
<feature type="transmembrane region" description="Helical" evidence="1">
    <location>
        <begin position="50"/>
        <end position="68"/>
    </location>
</feature>
<sequence length="199" mass="22126">MMAISGLLLILFLVGHLAGNLLLLRGDEGKAFNEYAEFMSTNPGVQFTAWAFKVFFAVHIIWAIILILKNRAARGGQGYAKVNTSGSSASRYMGVLGSLIFVFLVIHLGQFWAQVHYGGLTDLYAEVVRTYQNPIWVAIYVFSMVVLAYHLWHGFQSAFQTLGVNNKKYTPIVKAAGYGYAVVIPFMFAIIPVIMFISK</sequence>
<proteinExistence type="predicted"/>
<feature type="transmembrane region" description="Helical" evidence="1">
    <location>
        <begin position="89"/>
        <end position="113"/>
    </location>
</feature>